<keyword evidence="4" id="KW-1185">Reference proteome</keyword>
<feature type="region of interest" description="Disordered" evidence="1">
    <location>
        <begin position="263"/>
        <end position="334"/>
    </location>
</feature>
<feature type="compositionally biased region" description="Low complexity" evidence="1">
    <location>
        <begin position="61"/>
        <end position="78"/>
    </location>
</feature>
<feature type="compositionally biased region" description="Low complexity" evidence="1">
    <location>
        <begin position="271"/>
        <end position="280"/>
    </location>
</feature>
<feature type="region of interest" description="Disordered" evidence="1">
    <location>
        <begin position="348"/>
        <end position="455"/>
    </location>
</feature>
<feature type="compositionally biased region" description="Basic and acidic residues" evidence="1">
    <location>
        <begin position="382"/>
        <end position="394"/>
    </location>
</feature>
<feature type="compositionally biased region" description="Basic residues" evidence="1">
    <location>
        <begin position="363"/>
        <end position="376"/>
    </location>
</feature>
<keyword evidence="2" id="KW-0472">Membrane</keyword>
<feature type="compositionally biased region" description="Low complexity" evidence="1">
    <location>
        <begin position="220"/>
        <end position="230"/>
    </location>
</feature>
<feature type="compositionally biased region" description="Low complexity" evidence="1">
    <location>
        <begin position="195"/>
        <end position="213"/>
    </location>
</feature>
<feature type="transmembrane region" description="Helical" evidence="2">
    <location>
        <begin position="20"/>
        <end position="47"/>
    </location>
</feature>
<proteinExistence type="predicted"/>
<sequence>MEVPVVTTQPTSSGPSGTTILLLAKIGSMFVLGLGSLILGMLPLIIGRCRVKKSENRRAITSVSSASTTLSSASTLTVHSHDSTQASRRATGEGKKGVQTKNKTSPGSADVAAPLLRRRSPAVHDVPAPGAGGPGERRAPPVERPAGQPRQPQPRGAALLLRLLLRLPGRGGGPRGPDRQARVLGDAALPHGLGAPLQQQQRPPEQQQQQQHQQQRHQQRPAQLPVGPAARLARRELRRRGGVRERGPAAAEAAGADVRALAERGRGARGRGQAAGQGQPRRGRRPRAHPRRLDAQPPHRPGPLLPRDLRGPGGGPRAGLQLGRLPGRGHSHPQARHLLLRGDGALRGRRLEPHDPRLPQRLLHGHAPGHRYRPRARPLPQRQRDPRPDADDTPGHGSGHPALRRLLRGAGQGTGQREERPAPARGHPRRLHAHARAPAGHCPRAQSRTLAQPWR</sequence>
<feature type="compositionally biased region" description="Basic residues" evidence="1">
    <location>
        <begin position="426"/>
        <end position="435"/>
    </location>
</feature>
<dbReference type="RefSeq" id="XP_031788405.1">
    <property type="nucleotide sequence ID" value="XM_031932545.1"/>
</dbReference>
<organism evidence="3 4">
    <name type="scientific">Nasonia vitripennis</name>
    <name type="common">Parasitic wasp</name>
    <dbReference type="NCBI Taxonomy" id="7425"/>
    <lineage>
        <taxon>Eukaryota</taxon>
        <taxon>Metazoa</taxon>
        <taxon>Ecdysozoa</taxon>
        <taxon>Arthropoda</taxon>
        <taxon>Hexapoda</taxon>
        <taxon>Insecta</taxon>
        <taxon>Pterygota</taxon>
        <taxon>Neoptera</taxon>
        <taxon>Endopterygota</taxon>
        <taxon>Hymenoptera</taxon>
        <taxon>Apocrita</taxon>
        <taxon>Proctotrupomorpha</taxon>
        <taxon>Chalcidoidea</taxon>
        <taxon>Pteromalidae</taxon>
        <taxon>Pteromalinae</taxon>
        <taxon>Nasonia</taxon>
    </lineage>
</organism>
<dbReference type="AlphaFoldDB" id="A0A7M7QJ18"/>
<evidence type="ECO:0000313" key="4">
    <source>
        <dbReference type="Proteomes" id="UP000002358"/>
    </source>
</evidence>
<dbReference type="EnsemblMetazoa" id="XM_031932545">
    <property type="protein sequence ID" value="XP_031788405"/>
    <property type="gene ID" value="LOC100124257"/>
</dbReference>
<keyword evidence="2" id="KW-0812">Transmembrane</keyword>
<keyword evidence="2" id="KW-1133">Transmembrane helix</keyword>
<dbReference type="GeneID" id="100124257"/>
<name>A0A7M7QJ18_NASVI</name>
<feature type="region of interest" description="Disordered" evidence="1">
    <location>
        <begin position="190"/>
        <end position="230"/>
    </location>
</feature>
<evidence type="ECO:0000313" key="3">
    <source>
        <dbReference type="EnsemblMetazoa" id="XP_031788405"/>
    </source>
</evidence>
<feature type="compositionally biased region" description="Low complexity" evidence="1">
    <location>
        <begin position="144"/>
        <end position="154"/>
    </location>
</feature>
<evidence type="ECO:0000256" key="1">
    <source>
        <dbReference type="SAM" id="MobiDB-lite"/>
    </source>
</evidence>
<protein>
    <submittedName>
        <fullName evidence="3">Uncharacterized protein</fullName>
    </submittedName>
</protein>
<dbReference type="Proteomes" id="UP000002358">
    <property type="component" value="Chromosome 5"/>
</dbReference>
<accession>A0A7M7QJ18</accession>
<feature type="compositionally biased region" description="Polar residues" evidence="1">
    <location>
        <begin position="446"/>
        <end position="455"/>
    </location>
</feature>
<evidence type="ECO:0000256" key="2">
    <source>
        <dbReference type="SAM" id="Phobius"/>
    </source>
</evidence>
<feature type="compositionally biased region" description="Basic and acidic residues" evidence="1">
    <location>
        <begin position="348"/>
        <end position="358"/>
    </location>
</feature>
<feature type="region of interest" description="Disordered" evidence="1">
    <location>
        <begin position="56"/>
        <end position="154"/>
    </location>
</feature>
<feature type="compositionally biased region" description="Basic residues" evidence="1">
    <location>
        <begin position="281"/>
        <end position="290"/>
    </location>
</feature>
<reference evidence="3" key="1">
    <citation type="submission" date="2021-01" db="UniProtKB">
        <authorList>
            <consortium name="EnsemblMetazoa"/>
        </authorList>
    </citation>
    <scope>IDENTIFICATION</scope>
</reference>